<dbReference type="Proteomes" id="UP000295197">
    <property type="component" value="Unassembled WGS sequence"/>
</dbReference>
<evidence type="ECO:0000313" key="1">
    <source>
        <dbReference type="EMBL" id="TCV11371.1"/>
    </source>
</evidence>
<accession>A0A4V2VU38</accession>
<comment type="caution">
    <text evidence="1">The sequence shown here is derived from an EMBL/GenBank/DDBJ whole genome shotgun (WGS) entry which is preliminary data.</text>
</comment>
<sequence>MEFKLMYLQNTIIYPNEPWRPQYKGVPSLFQLKKYAIHTSHEL</sequence>
<evidence type="ECO:0000313" key="2">
    <source>
        <dbReference type="Proteomes" id="UP000295197"/>
    </source>
</evidence>
<dbReference type="EMBL" id="SMBZ01000028">
    <property type="protein sequence ID" value="TCV11371.1"/>
    <property type="molecule type" value="Genomic_DNA"/>
</dbReference>
<proteinExistence type="predicted"/>
<organism evidence="1 2">
    <name type="scientific">Sphingobacterium alimentarium</name>
    <dbReference type="NCBI Taxonomy" id="797292"/>
    <lineage>
        <taxon>Bacteria</taxon>
        <taxon>Pseudomonadati</taxon>
        <taxon>Bacteroidota</taxon>
        <taxon>Sphingobacteriia</taxon>
        <taxon>Sphingobacteriales</taxon>
        <taxon>Sphingobacteriaceae</taxon>
        <taxon>Sphingobacterium</taxon>
    </lineage>
</organism>
<keyword evidence="2" id="KW-1185">Reference proteome</keyword>
<protein>
    <submittedName>
        <fullName evidence="1">Uncharacterized protein</fullName>
    </submittedName>
</protein>
<dbReference type="AlphaFoldDB" id="A0A4V2VU38"/>
<reference evidence="1 2" key="1">
    <citation type="submission" date="2019-03" db="EMBL/GenBank/DDBJ databases">
        <title>Genomic Encyclopedia of Type Strains, Phase IV (KMG-IV): sequencing the most valuable type-strain genomes for metagenomic binning, comparative biology and taxonomic classification.</title>
        <authorList>
            <person name="Goeker M."/>
        </authorList>
    </citation>
    <scope>NUCLEOTIDE SEQUENCE [LARGE SCALE GENOMIC DNA]</scope>
    <source>
        <strain evidence="1 2">DSM 22362</strain>
    </source>
</reference>
<gene>
    <name evidence="1" type="ORF">EDC17_10286</name>
</gene>
<name>A0A4V2VU38_9SPHI</name>